<dbReference type="RefSeq" id="WP_163948419.1">
    <property type="nucleotide sequence ID" value="NZ_JAAFZH010000004.1"/>
</dbReference>
<dbReference type="AlphaFoldDB" id="A0A6L9L566"/>
<name>A0A6L9L566_9BACT</name>
<accession>A0A6L9L566</accession>
<organism evidence="1 2">
    <name type="scientific">Spirosoma terrae</name>
    <dbReference type="NCBI Taxonomy" id="1968276"/>
    <lineage>
        <taxon>Bacteria</taxon>
        <taxon>Pseudomonadati</taxon>
        <taxon>Bacteroidota</taxon>
        <taxon>Cytophagia</taxon>
        <taxon>Cytophagales</taxon>
        <taxon>Cytophagaceae</taxon>
        <taxon>Spirosoma</taxon>
    </lineage>
</organism>
<dbReference type="EMBL" id="JAAFZH010000004">
    <property type="protein sequence ID" value="NDU95765.1"/>
    <property type="molecule type" value="Genomic_DNA"/>
</dbReference>
<comment type="caution">
    <text evidence="1">The sequence shown here is derived from an EMBL/GenBank/DDBJ whole genome shotgun (WGS) entry which is preliminary data.</text>
</comment>
<reference evidence="1 2" key="1">
    <citation type="submission" date="2020-02" db="EMBL/GenBank/DDBJ databases">
        <title>Draft genome sequence of two Spirosoma agri KCTC 52727 and Spirosoma terrae KCTC 52035.</title>
        <authorList>
            <person name="Rojas J."/>
            <person name="Ambika Manirajan B."/>
            <person name="Suarez C."/>
            <person name="Ratering S."/>
            <person name="Schnell S."/>
        </authorList>
    </citation>
    <scope>NUCLEOTIDE SEQUENCE [LARGE SCALE GENOMIC DNA]</scope>
    <source>
        <strain evidence="1 2">KCTC 52035</strain>
    </source>
</reference>
<evidence type="ECO:0000313" key="2">
    <source>
        <dbReference type="Proteomes" id="UP000474175"/>
    </source>
</evidence>
<protein>
    <submittedName>
        <fullName evidence="1">Uncharacterized protein</fullName>
    </submittedName>
</protein>
<proteinExistence type="predicted"/>
<keyword evidence="2" id="KW-1185">Reference proteome</keyword>
<gene>
    <name evidence="1" type="ORF">GK108_12850</name>
</gene>
<sequence>MDKLTAKQIMALPRRVTYQTATGHWAGYSDGTIHKGSYLRVYPARSYVNPSNGEYRVYSFRSAKPINVPLTRVFTF</sequence>
<evidence type="ECO:0000313" key="1">
    <source>
        <dbReference type="EMBL" id="NDU95765.1"/>
    </source>
</evidence>
<dbReference type="Proteomes" id="UP000474175">
    <property type="component" value="Unassembled WGS sequence"/>
</dbReference>